<dbReference type="Pfam" id="PF13385">
    <property type="entry name" value="Laminin_G_3"/>
    <property type="match status" value="2"/>
</dbReference>
<dbReference type="InterPro" id="IPR006558">
    <property type="entry name" value="LamG-like"/>
</dbReference>
<name>A0ABW7NDR0_9BACT</name>
<dbReference type="Gene3D" id="2.60.40.10">
    <property type="entry name" value="Immunoglobulins"/>
    <property type="match status" value="2"/>
</dbReference>
<keyword evidence="2" id="KW-1015">Disulfide bond</keyword>
<dbReference type="Proteomes" id="UP001610063">
    <property type="component" value="Unassembled WGS sequence"/>
</dbReference>
<dbReference type="Gene3D" id="2.60.120.200">
    <property type="match status" value="2"/>
</dbReference>
<keyword evidence="6" id="KW-1185">Reference proteome</keyword>
<dbReference type="InterPro" id="IPR013783">
    <property type="entry name" value="Ig-like_fold"/>
</dbReference>
<dbReference type="SMART" id="SM00560">
    <property type="entry name" value="LamGL"/>
    <property type="match status" value="2"/>
</dbReference>
<dbReference type="RefSeq" id="WP_395419149.1">
    <property type="nucleotide sequence ID" value="NZ_JBIPKE010000020.1"/>
</dbReference>
<evidence type="ECO:0000256" key="3">
    <source>
        <dbReference type="SAM" id="SignalP"/>
    </source>
</evidence>
<protein>
    <submittedName>
        <fullName evidence="5">LamG-like jellyroll fold domain-containing protein</fullName>
    </submittedName>
</protein>
<evidence type="ECO:0000256" key="2">
    <source>
        <dbReference type="ARBA" id="ARBA00023157"/>
    </source>
</evidence>
<dbReference type="Pfam" id="PF18676">
    <property type="entry name" value="MBG_2"/>
    <property type="match status" value="1"/>
</dbReference>
<feature type="domain" description="LamG-like jellyroll fold" evidence="4">
    <location>
        <begin position="910"/>
        <end position="1042"/>
    </location>
</feature>
<gene>
    <name evidence="5" type="ORF">ACHKAR_20015</name>
</gene>
<dbReference type="SUPFAM" id="SSF49899">
    <property type="entry name" value="Concanavalin A-like lectins/glucanases"/>
    <property type="match status" value="2"/>
</dbReference>
<evidence type="ECO:0000313" key="5">
    <source>
        <dbReference type="EMBL" id="MFH6985750.1"/>
    </source>
</evidence>
<dbReference type="Pfam" id="PF18962">
    <property type="entry name" value="Por_Secre_tail"/>
    <property type="match status" value="1"/>
</dbReference>
<feature type="domain" description="LamG-like jellyroll fold" evidence="4">
    <location>
        <begin position="510"/>
        <end position="651"/>
    </location>
</feature>
<sequence>MKKLLLPLIVLFISALEGFAQCTDSTPVWVVNENFANLSGTTPPDCWTPVGNPNSFNFDAGRASFAYQGEMLVLPNTVNATGVLTFKARNGTSRTYGGLTMDLGIYDGATFTKVFAIDYGQPSFQSFTFDFSSNQLNGNIAFRGNNSSNISFLLDDVHYQSTCTSSSSATAVAKDITVKLDASGNVIVNASQVDNGSINSCEAPITNLSLDKTLFTCDDLGANTVTLTADDGFGNAATATAVITVEPALAIGFGTISLSESGQFTLTTENGLSSGTTQCEGITYTFDKTDFSCEDVGGLVVTVTATYEGGTASATRYMEIIDEYGPAALANDINVTIDESTGMAVVTADMVDNGSSDNCGITSMQLSKTFFTCSDQGLNTVTLDVFDGGGRTDQTTFTVMVHSYIPEVEVSATSTTVCFDGSNENAGTTINTDGSMVGVKYSLRNSADSSVIDGPLDGTGSGLSFSTGAVSENTTFQVYAEVPSSGKALSLPSSADYLAVATPGSFDYSAGYTFSAWVKESLGGISNSYNTIFYAGGTTGSDIEVYQSTQSGVFTVVHNRGNGGTLSTFGTSTNPLPSGEYAHLSVTFDGTTVRLLVNGVEAGSGTILPPLKSAGSELTFGYLNNSGFPGYQSFDGLMDDIRVYDTARTARSISDDMGRCISGSEDNLVLYYDLESVSGTIFTDLVSSTPAQLKNGGAQTDDAAVSCAFDCYKIMSTQITVGDDVAPTVMVQDIEAQVGSSGILSISADLIDNGSSDNCSATSALTYSLDKTSFSCADLGPNTVTLTVTDEAGNSASAEATVTITSLIADETVTSSVSGLCPGDTEGTTIGIGSSVEGVEYYLRNSADNSIVDGPVAGSGEALNFATGVLSQTTTFNVIGMNAGDAGSGLDFDGMGGYINAGTNARDMITAMTIGMWVKTDHSGSTNYLVGKYDGYRGFLMYINANGNVVLDGRDASGGYKSTGASTTAVNDNAWHYVTGTIDLTTGAWKIYVDGALESSALNGVGSSLFNSQYLTIGALNNEYFSGQIDEVAFWNTALDEDTIALQSDVCGLKNPETSVGFFDLNEGEGTVVTDLSPSAINGALTNMDATTDWISEVAGLECTTCELQMTTEVTITVEDITPPEVVVKDISVRLGEDNTASITVADIDNGSSDECSEVTLTLDVSTFNASHLGENTVTLTAVDGNGNSASATAVVTVNPYKQAQTITVTAVDDRVYGEADFALSASASSGLDVSYAVISGPVTVSGATVSITGVGDVVIEVTQAGNDDFLNASAEITFSISPAALTATADNQSVAYGTALPDLTISYAGFVNDEDASVLTTEPVAGTTATNSSDVGTYPISLSAGAAANYTITHVEGTLTILKAQATVEISDLAHLVDGAAKEPTITTDPAGLSYVVTYDGASAAPSAIGEYEVSVVIDEVNYEGSATATLVIGQVLGLTNTEVRIFPNPTQRSFEVRSSEKKVVEVYDLAGQLQMRTSTNLVTDVTQLSEGTYLVRVLGDDHTVYRLIKKN</sequence>
<evidence type="ECO:0000259" key="4">
    <source>
        <dbReference type="SMART" id="SM00560"/>
    </source>
</evidence>
<feature type="signal peptide" evidence="3">
    <location>
        <begin position="1"/>
        <end position="20"/>
    </location>
</feature>
<evidence type="ECO:0000256" key="1">
    <source>
        <dbReference type="ARBA" id="ARBA00022729"/>
    </source>
</evidence>
<dbReference type="EMBL" id="JBIPKE010000020">
    <property type="protein sequence ID" value="MFH6985750.1"/>
    <property type="molecule type" value="Genomic_DNA"/>
</dbReference>
<feature type="chain" id="PRO_5047149340" evidence="3">
    <location>
        <begin position="21"/>
        <end position="1513"/>
    </location>
</feature>
<reference evidence="5 6" key="1">
    <citation type="journal article" date="2013" name="Int. J. Syst. Evol. Microbiol.">
        <title>Marinoscillum luteum sp. nov., isolated from marine sediment.</title>
        <authorList>
            <person name="Cha I.T."/>
            <person name="Park S.J."/>
            <person name="Kim S.J."/>
            <person name="Kim J.G."/>
            <person name="Jung M.Y."/>
            <person name="Shin K.S."/>
            <person name="Kwon K.K."/>
            <person name="Yang S.H."/>
            <person name="Seo Y.S."/>
            <person name="Rhee S.K."/>
        </authorList>
    </citation>
    <scope>NUCLEOTIDE SEQUENCE [LARGE SCALE GENOMIC DNA]</scope>
    <source>
        <strain evidence="5 6">KCTC 23939</strain>
    </source>
</reference>
<dbReference type="PANTHER" id="PTHR47635">
    <property type="entry name" value="CUB DOMAIN-CONTAINING PROTEIN"/>
    <property type="match status" value="1"/>
</dbReference>
<dbReference type="InterPro" id="IPR043772">
    <property type="entry name" value="MBG_3"/>
</dbReference>
<keyword evidence="1 3" id="KW-0732">Signal</keyword>
<dbReference type="InterPro" id="IPR041286">
    <property type="entry name" value="MBG_2"/>
</dbReference>
<dbReference type="PANTHER" id="PTHR47635:SF2">
    <property type="entry name" value="LAMG-LIKE JELLYROLL FOLD DOMAIN-CONTAINING PROTEIN"/>
    <property type="match status" value="1"/>
</dbReference>
<dbReference type="InterPro" id="IPR026444">
    <property type="entry name" value="Secre_tail"/>
</dbReference>
<dbReference type="NCBIfam" id="TIGR04183">
    <property type="entry name" value="Por_Secre_tail"/>
    <property type="match status" value="1"/>
</dbReference>
<dbReference type="Gene3D" id="3.30.160.710">
    <property type="match status" value="1"/>
</dbReference>
<organism evidence="5 6">
    <name type="scientific">Marinoscillum luteum</name>
    <dbReference type="NCBI Taxonomy" id="861051"/>
    <lineage>
        <taxon>Bacteria</taxon>
        <taxon>Pseudomonadati</taxon>
        <taxon>Bacteroidota</taxon>
        <taxon>Cytophagia</taxon>
        <taxon>Cytophagales</taxon>
        <taxon>Reichenbachiellaceae</taxon>
        <taxon>Marinoscillum</taxon>
    </lineage>
</organism>
<evidence type="ECO:0000313" key="6">
    <source>
        <dbReference type="Proteomes" id="UP001610063"/>
    </source>
</evidence>
<comment type="caution">
    <text evidence="5">The sequence shown here is derived from an EMBL/GenBank/DDBJ whole genome shotgun (WGS) entry which is preliminary data.</text>
</comment>
<proteinExistence type="predicted"/>
<accession>A0ABW7NDR0</accession>
<dbReference type="InterPro" id="IPR013320">
    <property type="entry name" value="ConA-like_dom_sf"/>
</dbReference>
<dbReference type="Pfam" id="PF18887">
    <property type="entry name" value="MBG_3"/>
    <property type="match status" value="1"/>
</dbReference>